<dbReference type="SUPFAM" id="SSF52518">
    <property type="entry name" value="Thiamin diphosphate-binding fold (THDP-binding)"/>
    <property type="match status" value="1"/>
</dbReference>
<dbReference type="PROSITE" id="PS00187">
    <property type="entry name" value="TPP_ENZYMES"/>
    <property type="match status" value="1"/>
</dbReference>
<dbReference type="Pfam" id="PF02775">
    <property type="entry name" value="TPP_enzyme_C"/>
    <property type="match status" value="1"/>
</dbReference>
<dbReference type="PANTHER" id="PTHR42818:SF1">
    <property type="entry name" value="SULFOPYRUVATE DECARBOXYLASE"/>
    <property type="match status" value="1"/>
</dbReference>
<sequence>MRTMEACQAIAKAVGERVIVATMGAMQAFDALGVAERRLSSVPLMGGAASLGLGLALAKPDVGVIVVDGDASLLMQFGGLVTVAENRPVSFTHVVIENGVQFAGVSALPTPGAGIVDFCGAALAAGYSRAESFSDVASFEAALPRLLAASGPTFVTLRVEAAPSRLGPSVPTPEVPDRQFERMRTEAEQLGVWYANR</sequence>
<dbReference type="EMBL" id="CAJZAF010000053">
    <property type="protein sequence ID" value="CAG9186700.1"/>
    <property type="molecule type" value="Genomic_DNA"/>
</dbReference>
<feature type="domain" description="Thiamine pyrophosphate enzyme TPP-binding" evidence="4">
    <location>
        <begin position="43"/>
        <end position="155"/>
    </location>
</feature>
<accession>A0ABM8Y1T9</accession>
<evidence type="ECO:0000256" key="2">
    <source>
        <dbReference type="ARBA" id="ARBA00023052"/>
    </source>
</evidence>
<dbReference type="InterPro" id="IPR011766">
    <property type="entry name" value="TPP_enzyme_TPP-bd"/>
</dbReference>
<keyword evidence="1" id="KW-0210">Decarboxylase</keyword>
<evidence type="ECO:0000256" key="3">
    <source>
        <dbReference type="ARBA" id="ARBA00023239"/>
    </source>
</evidence>
<keyword evidence="3" id="KW-0456">Lyase</keyword>
<evidence type="ECO:0000256" key="1">
    <source>
        <dbReference type="ARBA" id="ARBA00022793"/>
    </source>
</evidence>
<dbReference type="Proteomes" id="UP000701702">
    <property type="component" value="Unassembled WGS sequence"/>
</dbReference>
<comment type="caution">
    <text evidence="5">The sequence shown here is derived from an EMBL/GenBank/DDBJ whole genome shotgun (WGS) entry which is preliminary data.</text>
</comment>
<dbReference type="InterPro" id="IPR029061">
    <property type="entry name" value="THDP-binding"/>
</dbReference>
<name>A0ABM8Y1T9_9BURK</name>
<evidence type="ECO:0000259" key="4">
    <source>
        <dbReference type="Pfam" id="PF02775"/>
    </source>
</evidence>
<dbReference type="RefSeq" id="WP_224009820.1">
    <property type="nucleotide sequence ID" value="NZ_CAJZAF010000053.1"/>
</dbReference>
<gene>
    <name evidence="5" type="ORF">LMG23994_06339</name>
</gene>
<dbReference type="PANTHER" id="PTHR42818">
    <property type="entry name" value="SULFOPYRUVATE DECARBOXYLASE SUBUNIT ALPHA"/>
    <property type="match status" value="1"/>
</dbReference>
<keyword evidence="6" id="KW-1185">Reference proteome</keyword>
<keyword evidence="2" id="KW-0786">Thiamine pyrophosphate</keyword>
<organism evidence="5 6">
    <name type="scientific">Cupriavidus pinatubonensis</name>
    <dbReference type="NCBI Taxonomy" id="248026"/>
    <lineage>
        <taxon>Bacteria</taxon>
        <taxon>Pseudomonadati</taxon>
        <taxon>Pseudomonadota</taxon>
        <taxon>Betaproteobacteria</taxon>
        <taxon>Burkholderiales</taxon>
        <taxon>Burkholderiaceae</taxon>
        <taxon>Cupriavidus</taxon>
    </lineage>
</organism>
<dbReference type="Gene3D" id="3.40.50.970">
    <property type="match status" value="1"/>
</dbReference>
<evidence type="ECO:0000313" key="6">
    <source>
        <dbReference type="Proteomes" id="UP000701702"/>
    </source>
</evidence>
<evidence type="ECO:0000313" key="5">
    <source>
        <dbReference type="EMBL" id="CAG9186700.1"/>
    </source>
</evidence>
<dbReference type="InterPro" id="IPR000399">
    <property type="entry name" value="TPP-bd_CS"/>
</dbReference>
<proteinExistence type="predicted"/>
<dbReference type="InterPro" id="IPR051818">
    <property type="entry name" value="TPP_dependent_decarboxylase"/>
</dbReference>
<reference evidence="5 6" key="1">
    <citation type="submission" date="2021-08" db="EMBL/GenBank/DDBJ databases">
        <authorList>
            <person name="Peeters C."/>
        </authorList>
    </citation>
    <scope>NUCLEOTIDE SEQUENCE [LARGE SCALE GENOMIC DNA]</scope>
    <source>
        <strain evidence="5 6">LMG 23994</strain>
    </source>
</reference>
<protein>
    <recommendedName>
        <fullName evidence="4">Thiamine pyrophosphate enzyme TPP-binding domain-containing protein</fullName>
    </recommendedName>
</protein>